<name>A0ABY1GBV2_9GAMM</name>
<gene>
    <name evidence="3" type="ORF">SAMN04487854_102268</name>
</gene>
<keyword evidence="4" id="KW-1185">Reference proteome</keyword>
<protein>
    <submittedName>
        <fullName evidence="3">Ankyrin repeat</fullName>
    </submittedName>
</protein>
<evidence type="ECO:0000313" key="4">
    <source>
        <dbReference type="Proteomes" id="UP000183805"/>
    </source>
</evidence>
<comment type="caution">
    <text evidence="3">The sequence shown here is derived from an EMBL/GenBank/DDBJ whole genome shotgun (WGS) entry which is preliminary data.</text>
</comment>
<dbReference type="PROSITE" id="PS50297">
    <property type="entry name" value="ANK_REP_REGION"/>
    <property type="match status" value="1"/>
</dbReference>
<feature type="transmembrane region" description="Helical" evidence="2">
    <location>
        <begin position="7"/>
        <end position="28"/>
    </location>
</feature>
<evidence type="ECO:0000256" key="2">
    <source>
        <dbReference type="SAM" id="Phobius"/>
    </source>
</evidence>
<dbReference type="PROSITE" id="PS50088">
    <property type="entry name" value="ANK_REPEAT"/>
    <property type="match status" value="1"/>
</dbReference>
<dbReference type="InterPro" id="IPR036770">
    <property type="entry name" value="Ankyrin_rpt-contain_sf"/>
</dbReference>
<proteinExistence type="predicted"/>
<dbReference type="RefSeq" id="WP_074988562.1">
    <property type="nucleotide sequence ID" value="NZ_FPAZ01000002.1"/>
</dbReference>
<accession>A0ABY1GBV2</accession>
<evidence type="ECO:0000313" key="3">
    <source>
        <dbReference type="EMBL" id="SFT41844.1"/>
    </source>
</evidence>
<dbReference type="SMART" id="SM00248">
    <property type="entry name" value="ANK"/>
    <property type="match status" value="2"/>
</dbReference>
<dbReference type="Gene3D" id="1.25.40.20">
    <property type="entry name" value="Ankyrin repeat-containing domain"/>
    <property type="match status" value="1"/>
</dbReference>
<keyword evidence="2" id="KW-0472">Membrane</keyword>
<keyword evidence="2" id="KW-0812">Transmembrane</keyword>
<feature type="repeat" description="ANK" evidence="1">
    <location>
        <begin position="325"/>
        <end position="357"/>
    </location>
</feature>
<keyword evidence="1" id="KW-0040">ANK repeat</keyword>
<organism evidence="3 4">
    <name type="scientific">Pseudoalteromonas lipolytica</name>
    <dbReference type="NCBI Taxonomy" id="570156"/>
    <lineage>
        <taxon>Bacteria</taxon>
        <taxon>Pseudomonadati</taxon>
        <taxon>Pseudomonadota</taxon>
        <taxon>Gammaproteobacteria</taxon>
        <taxon>Alteromonadales</taxon>
        <taxon>Pseudoalteromonadaceae</taxon>
        <taxon>Pseudoalteromonas</taxon>
    </lineage>
</organism>
<reference evidence="3 4" key="1">
    <citation type="submission" date="2016-10" db="EMBL/GenBank/DDBJ databases">
        <authorList>
            <person name="Varghese N."/>
            <person name="Submissions S."/>
        </authorList>
    </citation>
    <scope>NUCLEOTIDE SEQUENCE [LARGE SCALE GENOMIC DNA]</scope>
    <source>
        <strain evidence="3 4">CGMCC 1.8499</strain>
    </source>
</reference>
<evidence type="ECO:0000256" key="1">
    <source>
        <dbReference type="PROSITE-ProRule" id="PRU00023"/>
    </source>
</evidence>
<feature type="transmembrane region" description="Helical" evidence="2">
    <location>
        <begin position="34"/>
        <end position="52"/>
    </location>
</feature>
<dbReference type="InterPro" id="IPR002110">
    <property type="entry name" value="Ankyrin_rpt"/>
</dbReference>
<dbReference type="SUPFAM" id="SSF48403">
    <property type="entry name" value="Ankyrin repeat"/>
    <property type="match status" value="1"/>
</dbReference>
<dbReference type="Pfam" id="PF12796">
    <property type="entry name" value="Ank_2"/>
    <property type="match status" value="1"/>
</dbReference>
<feature type="transmembrane region" description="Helical" evidence="2">
    <location>
        <begin position="73"/>
        <end position="91"/>
    </location>
</feature>
<dbReference type="Proteomes" id="UP000183805">
    <property type="component" value="Unassembled WGS sequence"/>
</dbReference>
<sequence>MSKGKKILELIVPITIIGGFLGAVQDILAPIGKFGVWAGLVFLCLAIALYFVPEESKIGERIKKMSEHWKMPLIVSLLIISVSVFICTSFSSKNVKQGGKGILVEKMPIFIEIQNKIFSLVKETNEIVKDTNLTVKDNNIRIKTTQLGVEETQNDVKVILQNTKATATQTLAELGYSVANSWDFYRAIQETSGSELVEVLNYFKNAKLKLNRQETVYPYLFTSDNERNNALLRMPKYANLIHSLVILDIPTEKLITVFDVFTESEHLKSPVADFYAHESLNPNRNPAGYETLHPQELLGNNMSNLNRSLISYPLHRMKKDSTKRGGYSLLHTAAVLGELELIKQLIKRGHNPNLTSISGYTPLALAIENENLNVADLLLDYNTVDVSMNENVALEISLLKALDGYYPMLETKQPKDNPYLKVAKRIMNKLEKRPEHVIEATESIYRSHIGLVEKLKEQYEPGTYYFEEYTQHINLGQNYLNALRTL</sequence>
<dbReference type="EMBL" id="FPAZ01000002">
    <property type="protein sequence ID" value="SFT41844.1"/>
    <property type="molecule type" value="Genomic_DNA"/>
</dbReference>
<keyword evidence="2" id="KW-1133">Transmembrane helix</keyword>